<proteinExistence type="predicted"/>
<evidence type="ECO:0000256" key="1">
    <source>
        <dbReference type="ARBA" id="ARBA00004141"/>
    </source>
</evidence>
<evidence type="ECO:0000256" key="5">
    <source>
        <dbReference type="SAM" id="Phobius"/>
    </source>
</evidence>
<evidence type="ECO:0000256" key="4">
    <source>
        <dbReference type="ARBA" id="ARBA00023136"/>
    </source>
</evidence>
<dbReference type="KEGG" id="aprc:113871138"/>
<feature type="transmembrane region" description="Helical" evidence="5">
    <location>
        <begin position="167"/>
        <end position="188"/>
    </location>
</feature>
<comment type="subcellular location">
    <subcellularLocation>
        <location evidence="1">Membrane</location>
        <topology evidence="1">Multi-pass membrane protein</topology>
    </subcellularLocation>
</comment>
<sequence length="368" mass="40171">MGLASVVHNGVQFPLNFSNTLSRSHPPSKSSSLLFLPHHRSSHPHALPLLFSTRIGRQTHGFLASVDECACAEVKRISARPNEDIENSPTQESQGNEIYNSSVRAVALWVCTAVAFGIGLGFKDGFGKASEFFAGYILEQSLSVDNLFVFVLVFNYFQVPISYQNRVLSYGIAGAVVFRLTLILIGTATLQRFEAVNLLLAAILLYSSFKLFASEEDETDLSDNFVVKTCQKFIPVTTYYDGNRFITNQDGVWKATPLLLTVAIIELSDIAFAVDSIPAVFGVTRDPFVVFTSNLFAILGLRSLYLVISEGMSELKYLQPSIAVVLGFIGCKMISDYFGIHVSTEASLGFVASSITIGVVLSLANKSD</sequence>
<evidence type="ECO:0000313" key="7">
    <source>
        <dbReference type="RefSeq" id="XP_027363754.1"/>
    </source>
</evidence>
<keyword evidence="2 5" id="KW-0812">Transmembrane</keyword>
<keyword evidence="3 5" id="KW-1133">Transmembrane helix</keyword>
<dbReference type="Proteomes" id="UP000694853">
    <property type="component" value="Unplaced"/>
</dbReference>
<accession>A0A8B8M9L6</accession>
<dbReference type="GO" id="GO:0016020">
    <property type="term" value="C:membrane"/>
    <property type="evidence" value="ECO:0007669"/>
    <property type="project" value="UniProtKB-SubCell"/>
</dbReference>
<feature type="transmembrane region" description="Helical" evidence="5">
    <location>
        <begin position="142"/>
        <end position="161"/>
    </location>
</feature>
<protein>
    <submittedName>
        <fullName evidence="7">Thylakoid membrane protein TERC, chloroplastic isoform X1</fullName>
    </submittedName>
</protein>
<reference evidence="7" key="2">
    <citation type="submission" date="2025-08" db="UniProtKB">
        <authorList>
            <consortium name="RefSeq"/>
        </authorList>
    </citation>
    <scope>IDENTIFICATION</scope>
    <source>
        <tissue evidence="7">Young leaves</tissue>
    </source>
</reference>
<dbReference type="OrthoDB" id="417520at2759"/>
<dbReference type="RefSeq" id="XP_027363754.1">
    <property type="nucleotide sequence ID" value="XM_027507953.1"/>
</dbReference>
<dbReference type="PANTHER" id="PTHR30238">
    <property type="entry name" value="MEMBRANE BOUND PREDICTED REDOX MODULATOR"/>
    <property type="match status" value="1"/>
</dbReference>
<feature type="transmembrane region" description="Helical" evidence="5">
    <location>
        <begin position="103"/>
        <end position="122"/>
    </location>
</feature>
<dbReference type="GeneID" id="113871138"/>
<dbReference type="AlphaFoldDB" id="A0A8B8M9L6"/>
<dbReference type="InterPro" id="IPR022369">
    <property type="entry name" value="Integral_membrane_TerC_rswitch"/>
</dbReference>
<reference evidence="6" key="1">
    <citation type="journal article" date="2019" name="Toxins">
        <title>Detection of Abrin-Like and Prepropulchellin-Like Toxin Genes and Transcripts Using Whole Genome Sequencing and Full-Length Transcript Sequencing of Abrus precatorius.</title>
        <authorList>
            <person name="Hovde B.T."/>
            <person name="Daligault H.E."/>
            <person name="Hanschen E.R."/>
            <person name="Kunde Y.A."/>
            <person name="Johnson M.B."/>
            <person name="Starkenburg S.R."/>
            <person name="Johnson S.L."/>
        </authorList>
    </citation>
    <scope>NUCLEOTIDE SEQUENCE [LARGE SCALE GENOMIC DNA]</scope>
</reference>
<gene>
    <name evidence="7" type="primary">LOC113871138</name>
</gene>
<evidence type="ECO:0000313" key="6">
    <source>
        <dbReference type="Proteomes" id="UP000694853"/>
    </source>
</evidence>
<keyword evidence="6" id="KW-1185">Reference proteome</keyword>
<dbReference type="PANTHER" id="PTHR30238:SF0">
    <property type="entry name" value="THYLAKOID MEMBRANE PROTEIN TERC, CHLOROPLASTIC"/>
    <property type="match status" value="1"/>
</dbReference>
<dbReference type="InterPro" id="IPR005496">
    <property type="entry name" value="Integral_membrane_TerC"/>
</dbReference>
<keyword evidence="4 5" id="KW-0472">Membrane</keyword>
<name>A0A8B8M9L6_ABRPR</name>
<organism evidence="6 7">
    <name type="scientific">Abrus precatorius</name>
    <name type="common">Indian licorice</name>
    <name type="synonym">Glycine abrus</name>
    <dbReference type="NCBI Taxonomy" id="3816"/>
    <lineage>
        <taxon>Eukaryota</taxon>
        <taxon>Viridiplantae</taxon>
        <taxon>Streptophyta</taxon>
        <taxon>Embryophyta</taxon>
        <taxon>Tracheophyta</taxon>
        <taxon>Spermatophyta</taxon>
        <taxon>Magnoliopsida</taxon>
        <taxon>eudicotyledons</taxon>
        <taxon>Gunneridae</taxon>
        <taxon>Pentapetalae</taxon>
        <taxon>rosids</taxon>
        <taxon>fabids</taxon>
        <taxon>Fabales</taxon>
        <taxon>Fabaceae</taxon>
        <taxon>Papilionoideae</taxon>
        <taxon>50 kb inversion clade</taxon>
        <taxon>NPAAA clade</taxon>
        <taxon>indigoferoid/millettioid clade</taxon>
        <taxon>Abreae</taxon>
        <taxon>Abrus</taxon>
    </lineage>
</organism>
<dbReference type="Pfam" id="PF03741">
    <property type="entry name" value="TerC"/>
    <property type="match status" value="1"/>
</dbReference>
<evidence type="ECO:0000256" key="3">
    <source>
        <dbReference type="ARBA" id="ARBA00022989"/>
    </source>
</evidence>
<dbReference type="NCBIfam" id="TIGR03718">
    <property type="entry name" value="R_switched_Alx"/>
    <property type="match status" value="1"/>
</dbReference>
<evidence type="ECO:0000256" key="2">
    <source>
        <dbReference type="ARBA" id="ARBA00022692"/>
    </source>
</evidence>